<dbReference type="AlphaFoldDB" id="A0A6G1GDZ8"/>
<proteinExistence type="predicted"/>
<gene>
    <name evidence="1 3" type="ORF">P152DRAFT_454541</name>
</gene>
<evidence type="ECO:0000313" key="2">
    <source>
        <dbReference type="Proteomes" id="UP000504638"/>
    </source>
</evidence>
<dbReference type="EMBL" id="ML975150">
    <property type="protein sequence ID" value="KAF1816278.1"/>
    <property type="molecule type" value="Genomic_DNA"/>
</dbReference>
<evidence type="ECO:0000313" key="3">
    <source>
        <dbReference type="RefSeq" id="XP_033537909.1"/>
    </source>
</evidence>
<name>A0A6G1GDZ8_9PEZI</name>
<evidence type="ECO:0000313" key="1">
    <source>
        <dbReference type="EMBL" id="KAF1816278.1"/>
    </source>
</evidence>
<protein>
    <submittedName>
        <fullName evidence="1 3">Uncharacterized protein</fullName>
    </submittedName>
</protein>
<dbReference type="Proteomes" id="UP000504638">
    <property type="component" value="Unplaced"/>
</dbReference>
<keyword evidence="2" id="KW-1185">Reference proteome</keyword>
<sequence>MVGNTGSIPPKYEQEMVITGRKPESAKKQRYLENLISNKEHLHAGIIRERTD</sequence>
<dbReference type="RefSeq" id="XP_033537909.1">
    <property type="nucleotide sequence ID" value="XM_033678608.1"/>
</dbReference>
<reference evidence="1 3" key="1">
    <citation type="submission" date="2020-01" db="EMBL/GenBank/DDBJ databases">
        <authorList>
            <consortium name="DOE Joint Genome Institute"/>
            <person name="Haridas S."/>
            <person name="Albert R."/>
            <person name="Binder M."/>
            <person name="Bloem J."/>
            <person name="Labutti K."/>
            <person name="Salamov A."/>
            <person name="Andreopoulos B."/>
            <person name="Baker S.E."/>
            <person name="Barry K."/>
            <person name="Bills G."/>
            <person name="Bluhm B.H."/>
            <person name="Cannon C."/>
            <person name="Castanera R."/>
            <person name="Culley D.E."/>
            <person name="Daum C."/>
            <person name="Ezra D."/>
            <person name="Gonzalez J.B."/>
            <person name="Henrissat B."/>
            <person name="Kuo A."/>
            <person name="Liang C."/>
            <person name="Lipzen A."/>
            <person name="Lutzoni F."/>
            <person name="Magnuson J."/>
            <person name="Mondo S."/>
            <person name="Nolan M."/>
            <person name="Ohm R."/>
            <person name="Pangilinan J."/>
            <person name="Park H.-J."/>
            <person name="Ramirez L."/>
            <person name="Alfaro M."/>
            <person name="Sun H."/>
            <person name="Tritt A."/>
            <person name="Yoshinaga Y."/>
            <person name="Zwiers L.-H."/>
            <person name="Turgeon B.G."/>
            <person name="Goodwin S.B."/>
            <person name="Spatafora J.W."/>
            <person name="Crous P.W."/>
            <person name="Grigoriev I.V."/>
        </authorList>
    </citation>
    <scope>NUCLEOTIDE SEQUENCE</scope>
    <source>
        <strain evidence="1 3">CBS 781.70</strain>
    </source>
</reference>
<dbReference type="GeneID" id="54419178"/>
<organism evidence="1">
    <name type="scientific">Eremomyces bilateralis CBS 781.70</name>
    <dbReference type="NCBI Taxonomy" id="1392243"/>
    <lineage>
        <taxon>Eukaryota</taxon>
        <taxon>Fungi</taxon>
        <taxon>Dikarya</taxon>
        <taxon>Ascomycota</taxon>
        <taxon>Pezizomycotina</taxon>
        <taxon>Dothideomycetes</taxon>
        <taxon>Dothideomycetes incertae sedis</taxon>
        <taxon>Eremomycetales</taxon>
        <taxon>Eremomycetaceae</taxon>
        <taxon>Eremomyces</taxon>
    </lineage>
</organism>
<reference evidence="3" key="3">
    <citation type="submission" date="2025-04" db="UniProtKB">
        <authorList>
            <consortium name="RefSeq"/>
        </authorList>
    </citation>
    <scope>IDENTIFICATION</scope>
    <source>
        <strain evidence="3">CBS 781.70</strain>
    </source>
</reference>
<accession>A0A6G1GDZ8</accession>
<reference evidence="3" key="2">
    <citation type="submission" date="2020-04" db="EMBL/GenBank/DDBJ databases">
        <authorList>
            <consortium name="NCBI Genome Project"/>
        </authorList>
    </citation>
    <scope>NUCLEOTIDE SEQUENCE</scope>
    <source>
        <strain evidence="3">CBS 781.70</strain>
    </source>
</reference>